<name>A0A8S5ST93_9VIRU</name>
<sequence>MERLTERWGEGDVWVKEHDYVSAAYRLAAYEDTGLTPDEIKSMKDEHFSGLEMAKLYSALTKLEKYQEADKDGRVVVLPCKVGQRVFALLDTDKHISECEVKQIGMGNKIGFIGLEPIGARGREYGISLNGFGKTVFRTREEAEKALEAMKDG</sequence>
<organism evidence="1">
    <name type="scientific">Phage sp. ctcqm2</name>
    <dbReference type="NCBI Taxonomy" id="2828007"/>
    <lineage>
        <taxon>Viruses</taxon>
    </lineage>
</organism>
<evidence type="ECO:0000313" key="1">
    <source>
        <dbReference type="EMBL" id="DAF54168.1"/>
    </source>
</evidence>
<dbReference type="EMBL" id="BK032673">
    <property type="protein sequence ID" value="DAF54168.1"/>
    <property type="molecule type" value="Genomic_DNA"/>
</dbReference>
<proteinExistence type="predicted"/>
<protein>
    <submittedName>
        <fullName evidence="1">Uncharacterized protein</fullName>
    </submittedName>
</protein>
<accession>A0A8S5ST93</accession>
<reference evidence="1" key="1">
    <citation type="journal article" date="2021" name="Proc. Natl. Acad. Sci. U.S.A.">
        <title>A Catalog of Tens of Thousands of Viruses from Human Metagenomes Reveals Hidden Associations with Chronic Diseases.</title>
        <authorList>
            <person name="Tisza M.J."/>
            <person name="Buck C.B."/>
        </authorList>
    </citation>
    <scope>NUCLEOTIDE SEQUENCE</scope>
    <source>
        <strain evidence="1">Ctcqm2</strain>
    </source>
</reference>